<feature type="region of interest" description="Disordered" evidence="1">
    <location>
        <begin position="237"/>
        <end position="269"/>
    </location>
</feature>
<accession>A9ESA0</accession>
<keyword evidence="2" id="KW-1133">Transmembrane helix</keyword>
<evidence type="ECO:0000256" key="1">
    <source>
        <dbReference type="SAM" id="MobiDB-lite"/>
    </source>
</evidence>
<sequence length="335" mass="32938">MAGCDVTPRRAPFDARPRPPYRKCMSRCPPVAPGLVAMALGLTAAPAQAQEPPRDGAGAAAPDAGSAAAARGAPDAPAARSALRGAVVVAVDDASADAARSLARAIYGDPALRPPIDEATAQVLAGDPPRPDAPAAVKELAEVRRSAGRAESEPVARGLLASLGAGAGAALVVAVSTAHGHPVARVLRVAGASYAPLELGATVQRTADGAAAPAGAIFGWPGAGAAVRALLAGDERSGGAAGRAATPPAPASSRQGSLGPRGPRGPRADVVQAAPRSAGGGASSSEPPERRSTWSSPWFWGPLAGVVATGIVVLVLAQTGGDDGDTVHLRGRIAP</sequence>
<feature type="chain" id="PRO_5002735455" description="Secreted protein" evidence="3">
    <location>
        <begin position="50"/>
        <end position="335"/>
    </location>
</feature>
<feature type="region of interest" description="Disordered" evidence="1">
    <location>
        <begin position="45"/>
        <end position="73"/>
    </location>
</feature>
<protein>
    <recommendedName>
        <fullName evidence="6">Secreted protein</fullName>
    </recommendedName>
</protein>
<dbReference type="EMBL" id="AM746676">
    <property type="protein sequence ID" value="CAN97368.1"/>
    <property type="molecule type" value="Genomic_DNA"/>
</dbReference>
<reference evidence="4 5" key="1">
    <citation type="journal article" date="2007" name="Nat. Biotechnol.">
        <title>Complete genome sequence of the myxobacterium Sorangium cellulosum.</title>
        <authorList>
            <person name="Schneiker S."/>
            <person name="Perlova O."/>
            <person name="Kaiser O."/>
            <person name="Gerth K."/>
            <person name="Alici A."/>
            <person name="Altmeyer M.O."/>
            <person name="Bartels D."/>
            <person name="Bekel T."/>
            <person name="Beyer S."/>
            <person name="Bode E."/>
            <person name="Bode H.B."/>
            <person name="Bolten C.J."/>
            <person name="Choudhuri J.V."/>
            <person name="Doss S."/>
            <person name="Elnakady Y.A."/>
            <person name="Frank B."/>
            <person name="Gaigalat L."/>
            <person name="Goesmann A."/>
            <person name="Groeger C."/>
            <person name="Gross F."/>
            <person name="Jelsbak L."/>
            <person name="Jelsbak L."/>
            <person name="Kalinowski J."/>
            <person name="Kegler C."/>
            <person name="Knauber T."/>
            <person name="Konietzny S."/>
            <person name="Kopp M."/>
            <person name="Krause L."/>
            <person name="Krug D."/>
            <person name="Linke B."/>
            <person name="Mahmud T."/>
            <person name="Martinez-Arias R."/>
            <person name="McHardy A.C."/>
            <person name="Merai M."/>
            <person name="Meyer F."/>
            <person name="Mormann S."/>
            <person name="Munoz-Dorado J."/>
            <person name="Perez J."/>
            <person name="Pradella S."/>
            <person name="Rachid S."/>
            <person name="Raddatz G."/>
            <person name="Rosenau F."/>
            <person name="Rueckert C."/>
            <person name="Sasse F."/>
            <person name="Scharfe M."/>
            <person name="Schuster S.C."/>
            <person name="Suen G."/>
            <person name="Treuner-Lange A."/>
            <person name="Velicer G.J."/>
            <person name="Vorholter F.-J."/>
            <person name="Weissman K.J."/>
            <person name="Welch R.D."/>
            <person name="Wenzel S.C."/>
            <person name="Whitworth D.E."/>
            <person name="Wilhelm S."/>
            <person name="Wittmann C."/>
            <person name="Bloecker H."/>
            <person name="Puehler A."/>
            <person name="Mueller R."/>
        </authorList>
    </citation>
    <scope>NUCLEOTIDE SEQUENCE [LARGE SCALE GENOMIC DNA]</scope>
    <source>
        <strain evidence="5">So ce56</strain>
    </source>
</reference>
<keyword evidence="2" id="KW-0812">Transmembrane</keyword>
<name>A9ESA0_SORC5</name>
<keyword evidence="3" id="KW-0732">Signal</keyword>
<evidence type="ECO:0000256" key="3">
    <source>
        <dbReference type="SAM" id="SignalP"/>
    </source>
</evidence>
<proteinExistence type="predicted"/>
<feature type="compositionally biased region" description="Basic and acidic residues" evidence="1">
    <location>
        <begin position="7"/>
        <end position="17"/>
    </location>
</feature>
<feature type="signal peptide" evidence="3">
    <location>
        <begin position="1"/>
        <end position="49"/>
    </location>
</feature>
<dbReference type="BioCyc" id="SCEL448385:SCE_RS36895-MONOMER"/>
<evidence type="ECO:0000256" key="2">
    <source>
        <dbReference type="SAM" id="Phobius"/>
    </source>
</evidence>
<dbReference type="STRING" id="448385.sce7199"/>
<keyword evidence="2" id="KW-0472">Membrane</keyword>
<feature type="region of interest" description="Disordered" evidence="1">
    <location>
        <begin position="1"/>
        <end position="23"/>
    </location>
</feature>
<feature type="transmembrane region" description="Helical" evidence="2">
    <location>
        <begin position="298"/>
        <end position="317"/>
    </location>
</feature>
<organism evidence="4 5">
    <name type="scientific">Sorangium cellulosum (strain So ce56)</name>
    <name type="common">Polyangium cellulosum (strain So ce56)</name>
    <dbReference type="NCBI Taxonomy" id="448385"/>
    <lineage>
        <taxon>Bacteria</taxon>
        <taxon>Pseudomonadati</taxon>
        <taxon>Myxococcota</taxon>
        <taxon>Polyangia</taxon>
        <taxon>Polyangiales</taxon>
        <taxon>Polyangiaceae</taxon>
        <taxon>Sorangium</taxon>
    </lineage>
</organism>
<feature type="compositionally biased region" description="Low complexity" evidence="1">
    <location>
        <begin position="55"/>
        <end position="73"/>
    </location>
</feature>
<evidence type="ECO:0000313" key="5">
    <source>
        <dbReference type="Proteomes" id="UP000002139"/>
    </source>
</evidence>
<feature type="region of interest" description="Disordered" evidence="1">
    <location>
        <begin position="274"/>
        <end position="293"/>
    </location>
</feature>
<gene>
    <name evidence="4" type="ordered locus">sce7199</name>
</gene>
<evidence type="ECO:0008006" key="6">
    <source>
        <dbReference type="Google" id="ProtNLM"/>
    </source>
</evidence>
<keyword evidence="5" id="KW-1185">Reference proteome</keyword>
<dbReference type="AlphaFoldDB" id="A9ESA0"/>
<dbReference type="HOGENOM" id="CLU_908829_0_0_7"/>
<dbReference type="KEGG" id="scl:sce7199"/>
<dbReference type="Proteomes" id="UP000002139">
    <property type="component" value="Chromosome"/>
</dbReference>
<evidence type="ECO:0000313" key="4">
    <source>
        <dbReference type="EMBL" id="CAN97368.1"/>
    </source>
</evidence>
<feature type="compositionally biased region" description="Low complexity" evidence="1">
    <location>
        <begin position="242"/>
        <end position="254"/>
    </location>
</feature>